<keyword evidence="5 6" id="KW-0472">Membrane</keyword>
<evidence type="ECO:0000256" key="5">
    <source>
        <dbReference type="ARBA" id="ARBA00023136"/>
    </source>
</evidence>
<dbReference type="InterPro" id="IPR007383">
    <property type="entry name" value="DUF445"/>
</dbReference>
<dbReference type="OrthoDB" id="9787430at2"/>
<evidence type="ECO:0000256" key="6">
    <source>
        <dbReference type="SAM" id="Phobius"/>
    </source>
</evidence>
<evidence type="ECO:0000313" key="8">
    <source>
        <dbReference type="Proteomes" id="UP000182569"/>
    </source>
</evidence>
<evidence type="ECO:0000313" key="7">
    <source>
        <dbReference type="EMBL" id="APC38696.1"/>
    </source>
</evidence>
<feature type="transmembrane region" description="Helical" evidence="6">
    <location>
        <begin position="6"/>
        <end position="26"/>
    </location>
</feature>
<dbReference type="KEGG" id="ceu:A7L45_00730"/>
<evidence type="ECO:0000256" key="2">
    <source>
        <dbReference type="ARBA" id="ARBA00008053"/>
    </source>
</evidence>
<sequence length="505" mass="57064">MKFIMGSLVGAIIGYITNWLAIKMLFRPHKEIRIFNIKVPFTPGLIPKEKSRIARSVGESIGQHLLTKETILKSLCSEEMDHQLDNWVQGKVSTMKNSNATVESELKDILGDEYCNISQSTISNVSKSLINYINDVQVRDGIAKYVYAQIMSEIKAKPQAICESELYNSIKNKVLNLVIEYKDSQDFYKGIQNMLKAKVAELVLLDKKIEDVIPGEITNSLKVYVYGKRYNIAMEIKKMIKEEKNSEKLRKIVDETISTKLSPMIAMFISKDSVFEKVVIGIDEYLDNVENHNDIALIINDIIDKLLENSISSVVFDLPKEGIDNVIEPLINLFTTRIVDKELILSTFEKLESKFNSYISVAELLEKTGIEYKSVIEGFIKSRINSIIENESTKSKINEIVGVMINRLLHTEMKSIFKGEGDKVTKSVSKVVKTVYNKFIENKAPEVIEVLDIAKIVEEKINEFDVAFSERIILEIASKELNAITWLGALLGAIMGLLSPILGSM</sequence>
<keyword evidence="4 6" id="KW-1133">Transmembrane helix</keyword>
<dbReference type="Pfam" id="PF04286">
    <property type="entry name" value="DUF445"/>
    <property type="match status" value="1"/>
</dbReference>
<dbReference type="PANTHER" id="PTHR35791">
    <property type="entry name" value="UPF0754 MEMBRANE PROTEIN YHEB"/>
    <property type="match status" value="1"/>
</dbReference>
<reference evidence="8" key="1">
    <citation type="journal article" date="2016" name="Front. Microbiol.">
        <title>Complete Genome Sequence of Clostridium estertheticum DSM 8809, a Microbe Identified in Spoiled Vacuum Packed Beef.</title>
        <authorList>
            <person name="Yu Z."/>
            <person name="Gunn L."/>
            <person name="Brennan E."/>
            <person name="Reid R."/>
            <person name="Wall P.G."/>
            <person name="Gaora O.P."/>
            <person name="Hurley D."/>
            <person name="Bolton D."/>
            <person name="Fanning S."/>
        </authorList>
    </citation>
    <scope>NUCLEOTIDE SEQUENCE [LARGE SCALE GENOMIC DNA]</scope>
    <source>
        <strain evidence="8">DSM 8809</strain>
    </source>
</reference>
<dbReference type="STRING" id="1552.A7L45_00730"/>
<evidence type="ECO:0000256" key="4">
    <source>
        <dbReference type="ARBA" id="ARBA00022989"/>
    </source>
</evidence>
<name>A0A1J0GCH8_9CLOT</name>
<keyword evidence="3 6" id="KW-0812">Transmembrane</keyword>
<dbReference type="EMBL" id="CP015756">
    <property type="protein sequence ID" value="APC38696.1"/>
    <property type="molecule type" value="Genomic_DNA"/>
</dbReference>
<keyword evidence="8" id="KW-1185">Reference proteome</keyword>
<evidence type="ECO:0000256" key="3">
    <source>
        <dbReference type="ARBA" id="ARBA00022692"/>
    </source>
</evidence>
<dbReference type="PANTHER" id="PTHR35791:SF1">
    <property type="entry name" value="UPF0754 MEMBRANE PROTEIN YHEB"/>
    <property type="match status" value="1"/>
</dbReference>
<dbReference type="AlphaFoldDB" id="A0A1J0GCH8"/>
<protein>
    <recommendedName>
        <fullName evidence="9">DUF445 family protein</fullName>
    </recommendedName>
</protein>
<evidence type="ECO:0000256" key="1">
    <source>
        <dbReference type="ARBA" id="ARBA00004308"/>
    </source>
</evidence>
<dbReference type="GO" id="GO:0012505">
    <property type="term" value="C:endomembrane system"/>
    <property type="evidence" value="ECO:0007669"/>
    <property type="project" value="UniProtKB-SubCell"/>
</dbReference>
<accession>A0A1J0GCH8</accession>
<feature type="transmembrane region" description="Helical" evidence="6">
    <location>
        <begin position="481"/>
        <end position="502"/>
    </location>
</feature>
<organism evidence="7 8">
    <name type="scientific">Clostridium estertheticum subsp. estertheticum</name>
    <dbReference type="NCBI Taxonomy" id="1552"/>
    <lineage>
        <taxon>Bacteria</taxon>
        <taxon>Bacillati</taxon>
        <taxon>Bacillota</taxon>
        <taxon>Clostridia</taxon>
        <taxon>Eubacteriales</taxon>
        <taxon>Clostridiaceae</taxon>
        <taxon>Clostridium</taxon>
    </lineage>
</organism>
<proteinExistence type="inferred from homology"/>
<comment type="subcellular location">
    <subcellularLocation>
        <location evidence="1">Endomembrane system</location>
    </subcellularLocation>
</comment>
<dbReference type="RefSeq" id="WP_071610992.1">
    <property type="nucleotide sequence ID" value="NZ_CP015756.1"/>
</dbReference>
<dbReference type="Proteomes" id="UP000182569">
    <property type="component" value="Chromosome"/>
</dbReference>
<comment type="similarity">
    <text evidence="2">Belongs to the UPF0754 family.</text>
</comment>
<gene>
    <name evidence="7" type="ORF">A7L45_00730</name>
</gene>
<evidence type="ECO:0008006" key="9">
    <source>
        <dbReference type="Google" id="ProtNLM"/>
    </source>
</evidence>